<dbReference type="RefSeq" id="XP_050468715.1">
    <property type="nucleotide sequence ID" value="XM_050612845.1"/>
</dbReference>
<dbReference type="InParanoid" id="C8VNV5"/>
<sequence length="521" mass="58103">MIQAILPAELILFVIDCLLPSMPPVVFSPGHVITRTLLSLTLVCKLVSRAAKKLLLKHCLYINSAYRLSLLLKKGTLSANNSQSSSTRLFLSPFSANNLNIPPLVHQINELSAIISASLTSLIIDMPLRHLYPEDDVYQVRPILRTAFSRMVQLREFVSIRDELYLDTYTIDLQAQGPGQEQKDEPAVWSLWPNLQRLALYNVAVHSSQFIEGLRRCSNLTHLVLVRPDGLTEDVSPEGIDPESLPSLQRLIIVNTGSGFSHTFQVDEETWQRSFIGLLEASRSLGLHGPEDMDSKSDSVASNLSLRTPFGRDNDDISICQEWLLEHASSGALWRMADDRRVLGVTMTPESFLDLAYGKPDAYGESDAVRWESKSLNLWTCDVCSAVFQRVDHFKRHSTTHRTAKPYGCDFCGCVYKRGCARSKRSCSGGQPCSECHSRGRTCSYNRLGNANTTTAMGQSKLRRFPRVEGPAGSQDIGQLLNHAAQDRQPTSESNGTTWTLGSQNFYASADVCYRAYSRLH</sequence>
<dbReference type="GO" id="GO:0008270">
    <property type="term" value="F:zinc ion binding"/>
    <property type="evidence" value="ECO:0007669"/>
    <property type="project" value="UniProtKB-KW"/>
</dbReference>
<dbReference type="Gene3D" id="3.30.160.60">
    <property type="entry name" value="Classic Zinc Finger"/>
    <property type="match status" value="1"/>
</dbReference>
<keyword evidence="3" id="KW-0539">Nucleus</keyword>
<evidence type="ECO:0000256" key="1">
    <source>
        <dbReference type="ARBA" id="ARBA00023015"/>
    </source>
</evidence>
<name>C8VNV5_EMENI</name>
<dbReference type="PROSITE" id="PS50157">
    <property type="entry name" value="ZINC_FINGER_C2H2_2"/>
    <property type="match status" value="1"/>
</dbReference>
<dbReference type="PROSITE" id="PS00028">
    <property type="entry name" value="ZINC_FINGER_C2H2_1"/>
    <property type="match status" value="1"/>
</dbReference>
<dbReference type="AlphaFoldDB" id="C8VNV5"/>
<dbReference type="GO" id="GO:0000981">
    <property type="term" value="F:DNA-binding transcription factor activity, RNA polymerase II-specific"/>
    <property type="evidence" value="ECO:0007669"/>
    <property type="project" value="InterPro"/>
</dbReference>
<evidence type="ECO:0000256" key="2">
    <source>
        <dbReference type="ARBA" id="ARBA00023163"/>
    </source>
</evidence>
<evidence type="ECO:0000256" key="3">
    <source>
        <dbReference type="ARBA" id="ARBA00023242"/>
    </source>
</evidence>
<dbReference type="VEuPathDB" id="FungiDB:AN1705"/>
<proteinExistence type="predicted"/>
<keyword evidence="8" id="KW-1185">Reference proteome</keyword>
<evidence type="ECO:0000256" key="4">
    <source>
        <dbReference type="PROSITE-ProRule" id="PRU00042"/>
    </source>
</evidence>
<reference evidence="8" key="2">
    <citation type="journal article" date="2009" name="Fungal Genet. Biol.">
        <title>The 2008 update of the Aspergillus nidulans genome annotation: a community effort.</title>
        <authorList>
            <person name="Wortman J.R."/>
            <person name="Gilsenan J.M."/>
            <person name="Joardar V."/>
            <person name="Deegan J."/>
            <person name="Clutterbuck J."/>
            <person name="Andersen M.R."/>
            <person name="Archer D."/>
            <person name="Bencina M."/>
            <person name="Braus G."/>
            <person name="Coutinho P."/>
            <person name="von Dohren H."/>
            <person name="Doonan J."/>
            <person name="Driessen A.J."/>
            <person name="Durek P."/>
            <person name="Espeso E."/>
            <person name="Fekete E."/>
            <person name="Flipphi M."/>
            <person name="Estrada C.G."/>
            <person name="Geysens S."/>
            <person name="Goldman G."/>
            <person name="de Groot P.W."/>
            <person name="Hansen K."/>
            <person name="Harris S.D."/>
            <person name="Heinekamp T."/>
            <person name="Helmstaedt K."/>
            <person name="Henrissat B."/>
            <person name="Hofmann G."/>
            <person name="Homan T."/>
            <person name="Horio T."/>
            <person name="Horiuchi H."/>
            <person name="James S."/>
            <person name="Jones M."/>
            <person name="Karaffa L."/>
            <person name="Karanyi Z."/>
            <person name="Kato M."/>
            <person name="Keller N."/>
            <person name="Kelly D.E."/>
            <person name="Kiel J.A."/>
            <person name="Kim J.M."/>
            <person name="van der Klei I.J."/>
            <person name="Klis F.M."/>
            <person name="Kovalchuk A."/>
            <person name="Krasevec N."/>
            <person name="Kubicek C.P."/>
            <person name="Liu B."/>
            <person name="Maccabe A."/>
            <person name="Meyer V."/>
            <person name="Mirabito P."/>
            <person name="Miskei M."/>
            <person name="Mos M."/>
            <person name="Mullins J."/>
            <person name="Nelson D.R."/>
            <person name="Nielsen J."/>
            <person name="Oakley B.R."/>
            <person name="Osmani S.A."/>
            <person name="Pakula T."/>
            <person name="Paszewski A."/>
            <person name="Paulsen I."/>
            <person name="Pilsyk S."/>
            <person name="Pocsi I."/>
            <person name="Punt P.J."/>
            <person name="Ram A.F."/>
            <person name="Ren Q."/>
            <person name="Robellet X."/>
            <person name="Robson G."/>
            <person name="Seiboth B."/>
            <person name="van Solingen P."/>
            <person name="Specht T."/>
            <person name="Sun J."/>
            <person name="Taheri-Talesh N."/>
            <person name="Takeshita N."/>
            <person name="Ussery D."/>
            <person name="vanKuyk P.A."/>
            <person name="Visser H."/>
            <person name="van de Vondervoort P.J."/>
            <person name="de Vries R.P."/>
            <person name="Walton J."/>
            <person name="Xiang X."/>
            <person name="Xiong Y."/>
            <person name="Zeng A.P."/>
            <person name="Brandt B.W."/>
            <person name="Cornell M.J."/>
            <person name="van den Hondel C.A."/>
            <person name="Visser J."/>
            <person name="Oliver S.G."/>
            <person name="Turner G."/>
        </authorList>
    </citation>
    <scope>GENOME REANNOTATION</scope>
    <source>
        <strain evidence="8">FGSC A4 / ATCC 38163 / CBS 112.46 / NRRL 194 / M139</strain>
    </source>
</reference>
<dbReference type="HOGENOM" id="CLU_522771_0_0_1"/>
<keyword evidence="4" id="KW-0479">Metal-binding</keyword>
<dbReference type="InterPro" id="IPR036236">
    <property type="entry name" value="Znf_C2H2_sf"/>
</dbReference>
<accession>C8VNV5</accession>
<keyword evidence="1" id="KW-0805">Transcription regulation</keyword>
<keyword evidence="4" id="KW-0863">Zinc-finger</keyword>
<protein>
    <recommendedName>
        <fullName evidence="6">C2H2-type domain-containing protein</fullName>
    </recommendedName>
</protein>
<dbReference type="InterPro" id="IPR013087">
    <property type="entry name" value="Znf_C2H2_type"/>
</dbReference>
<feature type="signal peptide" evidence="5">
    <location>
        <begin position="1"/>
        <end position="20"/>
    </location>
</feature>
<dbReference type="SUPFAM" id="SSF57667">
    <property type="entry name" value="beta-beta-alpha zinc fingers"/>
    <property type="match status" value="1"/>
</dbReference>
<feature type="chain" id="PRO_5002993437" description="C2H2-type domain-containing protein" evidence="5">
    <location>
        <begin position="21"/>
        <end position="521"/>
    </location>
</feature>
<organism evidence="7 8">
    <name type="scientific">Emericella nidulans (strain FGSC A4 / ATCC 38163 / CBS 112.46 / NRRL 194 / M139)</name>
    <name type="common">Aspergillus nidulans</name>
    <dbReference type="NCBI Taxonomy" id="227321"/>
    <lineage>
        <taxon>Eukaryota</taxon>
        <taxon>Fungi</taxon>
        <taxon>Dikarya</taxon>
        <taxon>Ascomycota</taxon>
        <taxon>Pezizomycotina</taxon>
        <taxon>Eurotiomycetes</taxon>
        <taxon>Eurotiomycetidae</taxon>
        <taxon>Eurotiales</taxon>
        <taxon>Aspergillaceae</taxon>
        <taxon>Aspergillus</taxon>
        <taxon>Aspergillus subgen. Nidulantes</taxon>
    </lineage>
</organism>
<dbReference type="eggNOG" id="ENOG502SB4Z">
    <property type="taxonomic scope" value="Eukaryota"/>
</dbReference>
<dbReference type="Proteomes" id="UP000000560">
    <property type="component" value="Chromosome VII"/>
</dbReference>
<dbReference type="SUPFAM" id="SSF52047">
    <property type="entry name" value="RNI-like"/>
    <property type="match status" value="1"/>
</dbReference>
<keyword evidence="5" id="KW-0732">Signal</keyword>
<gene>
    <name evidence="7" type="ORF">ANIA_01705</name>
</gene>
<dbReference type="CDD" id="cd00067">
    <property type="entry name" value="GAL4"/>
    <property type="match status" value="1"/>
</dbReference>
<evidence type="ECO:0000256" key="5">
    <source>
        <dbReference type="SAM" id="SignalP"/>
    </source>
</evidence>
<evidence type="ECO:0000259" key="6">
    <source>
        <dbReference type="PROSITE" id="PS50157"/>
    </source>
</evidence>
<dbReference type="InterPro" id="IPR001138">
    <property type="entry name" value="Zn2Cys6_DnaBD"/>
</dbReference>
<keyword evidence="2" id="KW-0804">Transcription</keyword>
<dbReference type="GeneID" id="2875407"/>
<feature type="domain" description="C2H2-type" evidence="6">
    <location>
        <begin position="379"/>
        <end position="406"/>
    </location>
</feature>
<dbReference type="OMA" id="AMWVREL"/>
<dbReference type="KEGG" id="ani:ANIA_01705"/>
<dbReference type="EMBL" id="BN001307">
    <property type="protein sequence ID" value="CBF85404.1"/>
    <property type="molecule type" value="Genomic_DNA"/>
</dbReference>
<keyword evidence="4" id="KW-0862">Zinc</keyword>
<evidence type="ECO:0000313" key="7">
    <source>
        <dbReference type="EMBL" id="CBF85404.1"/>
    </source>
</evidence>
<dbReference type="OrthoDB" id="6365676at2759"/>
<evidence type="ECO:0000313" key="8">
    <source>
        <dbReference type="Proteomes" id="UP000000560"/>
    </source>
</evidence>
<reference evidence="8" key="1">
    <citation type="journal article" date="2005" name="Nature">
        <title>Sequencing of Aspergillus nidulans and comparative analysis with A. fumigatus and A. oryzae.</title>
        <authorList>
            <person name="Galagan J.E."/>
            <person name="Calvo S.E."/>
            <person name="Cuomo C."/>
            <person name="Ma L.J."/>
            <person name="Wortman J.R."/>
            <person name="Batzoglou S."/>
            <person name="Lee S.I."/>
            <person name="Basturkmen M."/>
            <person name="Spevak C.C."/>
            <person name="Clutterbuck J."/>
            <person name="Kapitonov V."/>
            <person name="Jurka J."/>
            <person name="Scazzocchio C."/>
            <person name="Farman M."/>
            <person name="Butler J."/>
            <person name="Purcell S."/>
            <person name="Harris S."/>
            <person name="Braus G.H."/>
            <person name="Draht O."/>
            <person name="Busch S."/>
            <person name="D'Enfert C."/>
            <person name="Bouchier C."/>
            <person name="Goldman G.H."/>
            <person name="Bell-Pedersen D."/>
            <person name="Griffiths-Jones S."/>
            <person name="Doonan J.H."/>
            <person name="Yu J."/>
            <person name="Vienken K."/>
            <person name="Pain A."/>
            <person name="Freitag M."/>
            <person name="Selker E.U."/>
            <person name="Archer D.B."/>
            <person name="Penalva M.A."/>
            <person name="Oakley B.R."/>
            <person name="Momany M."/>
            <person name="Tanaka T."/>
            <person name="Kumagai T."/>
            <person name="Asai K."/>
            <person name="Machida M."/>
            <person name="Nierman W.C."/>
            <person name="Denning D.W."/>
            <person name="Caddick M."/>
            <person name="Hynes M."/>
            <person name="Paoletti M."/>
            <person name="Fischer R."/>
            <person name="Miller B."/>
            <person name="Dyer P."/>
            <person name="Sachs M.S."/>
            <person name="Osmani S.A."/>
            <person name="Birren B.W."/>
        </authorList>
    </citation>
    <scope>NUCLEOTIDE SEQUENCE [LARGE SCALE GENOMIC DNA]</scope>
    <source>
        <strain evidence="8">FGSC A4 / ATCC 38163 / CBS 112.46 / NRRL 194 / M139</strain>
    </source>
</reference>